<dbReference type="Gene3D" id="3.40.50.11740">
    <property type="entry name" value="HypD, alpha/beta domain 2"/>
    <property type="match status" value="2"/>
</dbReference>
<dbReference type="GO" id="GO:0005506">
    <property type="term" value="F:iron ion binding"/>
    <property type="evidence" value="ECO:0007669"/>
    <property type="project" value="TreeGrafter"/>
</dbReference>
<reference evidence="5" key="1">
    <citation type="submission" date="2019-11" db="EMBL/GenBank/DDBJ databases">
        <title>Genome sequence of Heliorestis convoluta strain HH, an alkaliphilic and minimalistic phototrophic bacterium from a soda lake in Egypt.</title>
        <authorList>
            <person name="Dewey E.D."/>
            <person name="Stokes L.M."/>
            <person name="Burchell B.M."/>
            <person name="Shaffer K.N."/>
            <person name="Huntington A.M."/>
            <person name="Baker J.M."/>
            <person name="Nadendla S."/>
            <person name="Giglio M.G."/>
            <person name="Touchman J.W."/>
            <person name="Blankenship R.E."/>
            <person name="Madigan M.T."/>
            <person name="Sattley W.M."/>
        </authorList>
    </citation>
    <scope>NUCLEOTIDE SEQUENCE [LARGE SCALE GENOMIC DNA]</scope>
    <source>
        <strain evidence="5">HH</strain>
    </source>
</reference>
<dbReference type="Pfam" id="PF01924">
    <property type="entry name" value="HypD"/>
    <property type="match status" value="1"/>
</dbReference>
<dbReference type="InterPro" id="IPR042243">
    <property type="entry name" value="HypD_1"/>
</dbReference>
<dbReference type="KEGG" id="hcv:FTV88_2364"/>
<evidence type="ECO:0000313" key="4">
    <source>
        <dbReference type="EMBL" id="QGG48462.1"/>
    </source>
</evidence>
<name>A0A5Q2N576_9FIRM</name>
<comment type="similarity">
    <text evidence="1">Belongs to the HypD family.</text>
</comment>
<dbReference type="GO" id="GO:0051539">
    <property type="term" value="F:4 iron, 4 sulfur cluster binding"/>
    <property type="evidence" value="ECO:0007669"/>
    <property type="project" value="TreeGrafter"/>
</dbReference>
<dbReference type="OrthoDB" id="9770424at2"/>
<accession>A0A5Q2N576</accession>
<organism evidence="4 5">
    <name type="scientific">Heliorestis convoluta</name>
    <dbReference type="NCBI Taxonomy" id="356322"/>
    <lineage>
        <taxon>Bacteria</taxon>
        <taxon>Bacillati</taxon>
        <taxon>Bacillota</taxon>
        <taxon>Clostridia</taxon>
        <taxon>Eubacteriales</taxon>
        <taxon>Heliobacteriaceae</taxon>
        <taxon>Heliorestis</taxon>
    </lineage>
</organism>
<proteinExistence type="inferred from homology"/>
<evidence type="ECO:0000256" key="1">
    <source>
        <dbReference type="ARBA" id="ARBA00007888"/>
    </source>
</evidence>
<protein>
    <submittedName>
        <fullName evidence="4">Hydrogenase expression/formation protein HypD</fullName>
    </submittedName>
</protein>
<dbReference type="InterPro" id="IPR042244">
    <property type="entry name" value="HypD_2_sf"/>
</dbReference>
<keyword evidence="3" id="KW-0408">Iron</keyword>
<dbReference type="GO" id="GO:0051604">
    <property type="term" value="P:protein maturation"/>
    <property type="evidence" value="ECO:0007669"/>
    <property type="project" value="TreeGrafter"/>
</dbReference>
<evidence type="ECO:0000256" key="2">
    <source>
        <dbReference type="ARBA" id="ARBA00022723"/>
    </source>
</evidence>
<evidence type="ECO:0000256" key="3">
    <source>
        <dbReference type="ARBA" id="ARBA00023004"/>
    </source>
</evidence>
<dbReference type="EMBL" id="CP045875">
    <property type="protein sequence ID" value="QGG48462.1"/>
    <property type="molecule type" value="Genomic_DNA"/>
</dbReference>
<dbReference type="RefSeq" id="WP_153725635.1">
    <property type="nucleotide sequence ID" value="NZ_CP045875.1"/>
</dbReference>
<dbReference type="PANTHER" id="PTHR30149">
    <property type="entry name" value="HYDROGENASE PROTEIN ASSEMBLY PROTEIN HYPD"/>
    <property type="match status" value="1"/>
</dbReference>
<dbReference type="Proteomes" id="UP000366051">
    <property type="component" value="Chromosome"/>
</dbReference>
<dbReference type="PIRSF" id="PIRSF005622">
    <property type="entry name" value="Hydrgn_mat_hypD"/>
    <property type="match status" value="1"/>
</dbReference>
<dbReference type="PANTHER" id="PTHR30149:SF0">
    <property type="entry name" value="HYDROGENASE MATURATION FACTOR HYPD"/>
    <property type="match status" value="1"/>
</dbReference>
<dbReference type="GO" id="GO:0070025">
    <property type="term" value="F:carbon monoxide binding"/>
    <property type="evidence" value="ECO:0007669"/>
    <property type="project" value="TreeGrafter"/>
</dbReference>
<dbReference type="AlphaFoldDB" id="A0A5Q2N576"/>
<dbReference type="InterPro" id="IPR002780">
    <property type="entry name" value="Hyd_form_HypD"/>
</dbReference>
<evidence type="ECO:0000313" key="5">
    <source>
        <dbReference type="Proteomes" id="UP000366051"/>
    </source>
</evidence>
<keyword evidence="2" id="KW-0479">Metal-binding</keyword>
<dbReference type="Gene3D" id="6.10.20.100">
    <property type="match status" value="1"/>
</dbReference>
<sequence length="371" mass="41235">MLSEQLKRFREPQLARQMLDKVKKSLQELQAHLGYKATFMEFCGTHTAAFSRTGLREELKEDVNLLSGPGCPVCVTADSHIDQVIAYSQLPNVIITTYGDMVKVPGTEKTLQEQKACGSDVRIVYSSLEALEIAKKNSNRPVIFIGVGFETTTPTAAMTLRKAMEEGVNNFYLYSLHKATAPALQALFSTNLPNIDGILLPGHVAIITGRRQWDVITKDYNLQGTIAGFEALDLLIALEDLCSRIQNSSKQVGNAYGRAVQEEGNIIARQAMDHLFELRDGPWRGLGTISQSVYKLKKEYKAYDAEEVFPLPSIPQGKPSPCLCGEILKGLKKPFECPLFAHRCNPIRPQGPCMVSHEGTCAIYYKYERTV</sequence>
<keyword evidence="5" id="KW-1185">Reference proteome</keyword>
<gene>
    <name evidence="4" type="primary">hypD</name>
    <name evidence="4" type="ORF">FTV88_2364</name>
</gene>
<dbReference type="NCBIfam" id="TIGR00075">
    <property type="entry name" value="hypD"/>
    <property type="match status" value="1"/>
</dbReference>